<feature type="region of interest" description="Disordered" evidence="2">
    <location>
        <begin position="406"/>
        <end position="438"/>
    </location>
</feature>
<dbReference type="Proteomes" id="UP000706333">
    <property type="component" value="Unassembled WGS sequence"/>
</dbReference>
<evidence type="ECO:0000256" key="1">
    <source>
        <dbReference type="PROSITE-ProRule" id="PRU00339"/>
    </source>
</evidence>
<reference evidence="3" key="1">
    <citation type="submission" date="2017-05" db="EMBL/GenBank/DDBJ databases">
        <authorList>
            <person name="Imhoff J.F."/>
            <person name="Rahn T."/>
            <person name="Kuenzel S."/>
            <person name="Neulinger S.C."/>
        </authorList>
    </citation>
    <scope>NUCLEOTIDE SEQUENCE</scope>
    <source>
        <strain evidence="3">LMG 28126</strain>
    </source>
</reference>
<evidence type="ECO:0000313" key="3">
    <source>
        <dbReference type="EMBL" id="MBK5928435.1"/>
    </source>
</evidence>
<dbReference type="PROSITE" id="PS50005">
    <property type="entry name" value="TPR"/>
    <property type="match status" value="1"/>
</dbReference>
<reference evidence="3" key="2">
    <citation type="journal article" date="2020" name="Microorganisms">
        <title>Osmotic Adaptation and Compatible Solute Biosynthesis of Phototrophic Bacteria as Revealed from Genome Analyses.</title>
        <authorList>
            <person name="Imhoff J.F."/>
            <person name="Rahn T."/>
            <person name="Kunzel S."/>
            <person name="Keller A."/>
            <person name="Neulinger S.C."/>
        </authorList>
    </citation>
    <scope>NUCLEOTIDE SEQUENCE</scope>
    <source>
        <strain evidence="3">LMG 28126</strain>
    </source>
</reference>
<dbReference type="EMBL" id="NHSD01000305">
    <property type="protein sequence ID" value="MBK5928435.1"/>
    <property type="molecule type" value="Genomic_DNA"/>
</dbReference>
<feature type="repeat" description="TPR" evidence="1">
    <location>
        <begin position="451"/>
        <end position="484"/>
    </location>
</feature>
<dbReference type="RefSeq" id="WP_201158199.1">
    <property type="nucleotide sequence ID" value="NZ_NHSD01000305.1"/>
</dbReference>
<accession>A0A934TMC6</accession>
<sequence>MTDALALHGPVGDYARAAAAKDFAEMERIALAIMAADEVVLPHPEKPEILCRCRSSLQRGMRNCLFLSDENGGNRWCLVQHSRFIQFIVTQTGAHHVSVTANHLMTSLVAQIRAGDFDAQWERRDSYGGLSVRSSRPYHFFYDQFVQLPDVIAHLPKARQVVHVGNDCFMSPTLAYGIAERAQEDGRYYLVPTRVSARRTPTCRRQAKRMEAAMSARISATPPEPRPGLSLWIGITGQKRAWIEQVEGYVAIVRALAKQYPDLVVYIDGMTAPHGERIENRDDEAVAAAIIRGIADVARAQSLVGMDYVGKIALCHGVDAFIANGGTGCFVPLRICRKPGVLHSNHNLWVFADLGCPEDVIRVDREVVSELPAASETAPKAISYSIAWEEIFNRLVTVLPRAQAMAPPQRVPSSPAPAETTGPDEGGTPEAGADDPFADLPGLLKTRLTAEAILRRVAVLFEKSDDFTTALAVLERAHRLNPDSPEIARRLAQCRARSARRHG</sequence>
<dbReference type="InterPro" id="IPR019734">
    <property type="entry name" value="TPR_rpt"/>
</dbReference>
<protein>
    <submittedName>
        <fullName evidence="3">Uncharacterized protein</fullName>
    </submittedName>
</protein>
<organism evidence="3 4">
    <name type="scientific">Rhodobaculum claviforme</name>
    <dbReference type="NCBI Taxonomy" id="1549854"/>
    <lineage>
        <taxon>Bacteria</taxon>
        <taxon>Pseudomonadati</taxon>
        <taxon>Pseudomonadota</taxon>
        <taxon>Alphaproteobacteria</taxon>
        <taxon>Rhodobacterales</taxon>
        <taxon>Paracoccaceae</taxon>
        <taxon>Rhodobaculum</taxon>
    </lineage>
</organism>
<dbReference type="Pfam" id="PF13428">
    <property type="entry name" value="TPR_14"/>
    <property type="match status" value="1"/>
</dbReference>
<name>A0A934TMC6_9RHOB</name>
<comment type="caution">
    <text evidence="3">The sequence shown here is derived from an EMBL/GenBank/DDBJ whole genome shotgun (WGS) entry which is preliminary data.</text>
</comment>
<evidence type="ECO:0000256" key="2">
    <source>
        <dbReference type="SAM" id="MobiDB-lite"/>
    </source>
</evidence>
<dbReference type="AlphaFoldDB" id="A0A934TMC6"/>
<evidence type="ECO:0000313" key="4">
    <source>
        <dbReference type="Proteomes" id="UP000706333"/>
    </source>
</evidence>
<gene>
    <name evidence="3" type="ORF">CCR87_14025</name>
</gene>
<proteinExistence type="predicted"/>
<keyword evidence="4" id="KW-1185">Reference proteome</keyword>
<keyword evidence="1" id="KW-0802">TPR repeat</keyword>